<evidence type="ECO:0000313" key="3">
    <source>
        <dbReference type="Proteomes" id="UP000276133"/>
    </source>
</evidence>
<dbReference type="Proteomes" id="UP000276133">
    <property type="component" value="Unassembled WGS sequence"/>
</dbReference>
<keyword evidence="3" id="KW-1185">Reference proteome</keyword>
<feature type="chain" id="PRO_5018250143" evidence="1">
    <location>
        <begin position="19"/>
        <end position="150"/>
    </location>
</feature>
<proteinExistence type="predicted"/>
<dbReference type="EMBL" id="REGN01006226">
    <property type="protein sequence ID" value="RNA10371.1"/>
    <property type="molecule type" value="Genomic_DNA"/>
</dbReference>
<accession>A0A3M7QH56</accession>
<gene>
    <name evidence="2" type="ORF">BpHYR1_045505</name>
</gene>
<feature type="signal peptide" evidence="1">
    <location>
        <begin position="1"/>
        <end position="18"/>
    </location>
</feature>
<reference evidence="2 3" key="1">
    <citation type="journal article" date="2018" name="Sci. Rep.">
        <title>Genomic signatures of local adaptation to the degree of environmental predictability in rotifers.</title>
        <authorList>
            <person name="Franch-Gras L."/>
            <person name="Hahn C."/>
            <person name="Garcia-Roger E.M."/>
            <person name="Carmona M.J."/>
            <person name="Serra M."/>
            <person name="Gomez A."/>
        </authorList>
    </citation>
    <scope>NUCLEOTIDE SEQUENCE [LARGE SCALE GENOMIC DNA]</scope>
    <source>
        <strain evidence="2">HYR1</strain>
    </source>
</reference>
<evidence type="ECO:0000313" key="2">
    <source>
        <dbReference type="EMBL" id="RNA10371.1"/>
    </source>
</evidence>
<sequence length="150" mass="17508">MVMWYFILICHLANLVFSSRLLFAIGISRFDCNIYNVNFNHRICPRNSTHLISSRHFSEILGKIDSNLLSPKLHADRNLRANKFMINMLVFFLIHPSETELSYQTYSNISIIMELCSQIGLFTYFYFVFIPPLIVWKGVVVKCCMELPTS</sequence>
<protein>
    <submittedName>
        <fullName evidence="2">Uncharacterized protein</fullName>
    </submittedName>
</protein>
<dbReference type="AlphaFoldDB" id="A0A3M7QH56"/>
<organism evidence="2 3">
    <name type="scientific">Brachionus plicatilis</name>
    <name type="common">Marine rotifer</name>
    <name type="synonym">Brachionus muelleri</name>
    <dbReference type="NCBI Taxonomy" id="10195"/>
    <lineage>
        <taxon>Eukaryota</taxon>
        <taxon>Metazoa</taxon>
        <taxon>Spiralia</taxon>
        <taxon>Gnathifera</taxon>
        <taxon>Rotifera</taxon>
        <taxon>Eurotatoria</taxon>
        <taxon>Monogononta</taxon>
        <taxon>Pseudotrocha</taxon>
        <taxon>Ploima</taxon>
        <taxon>Brachionidae</taxon>
        <taxon>Brachionus</taxon>
    </lineage>
</organism>
<keyword evidence="1" id="KW-0732">Signal</keyword>
<evidence type="ECO:0000256" key="1">
    <source>
        <dbReference type="SAM" id="SignalP"/>
    </source>
</evidence>
<name>A0A3M7QH56_BRAPC</name>
<comment type="caution">
    <text evidence="2">The sequence shown here is derived from an EMBL/GenBank/DDBJ whole genome shotgun (WGS) entry which is preliminary data.</text>
</comment>